<dbReference type="InterPro" id="IPR055382">
    <property type="entry name" value="DUF7601"/>
</dbReference>
<feature type="chain" id="PRO_5026800633" evidence="2">
    <location>
        <begin position="26"/>
        <end position="349"/>
    </location>
</feature>
<dbReference type="Gene3D" id="2.60.40.1140">
    <property type="entry name" value="Collagen-binding surface protein Cna, B-type domain"/>
    <property type="match status" value="1"/>
</dbReference>
<dbReference type="InterPro" id="IPR022464">
    <property type="entry name" value="Strep_pil_isopept_link"/>
</dbReference>
<gene>
    <name evidence="4" type="ORF">CNLFYP112_01390</name>
</gene>
<organism evidence="4">
    <name type="scientific">[Clostridium] nexile</name>
    <dbReference type="NCBI Taxonomy" id="29361"/>
    <lineage>
        <taxon>Bacteria</taxon>
        <taxon>Bacillati</taxon>
        <taxon>Bacillota</taxon>
        <taxon>Clostridia</taxon>
        <taxon>Lachnospirales</taxon>
        <taxon>Lachnospiraceae</taxon>
        <taxon>Tyzzerella</taxon>
    </lineage>
</organism>
<proteinExistence type="predicted"/>
<dbReference type="AlphaFoldDB" id="A0A6N2SMI4"/>
<feature type="transmembrane region" description="Helical" evidence="1">
    <location>
        <begin position="322"/>
        <end position="341"/>
    </location>
</feature>
<dbReference type="EMBL" id="CACRTG010000005">
    <property type="protein sequence ID" value="VYS94324.1"/>
    <property type="molecule type" value="Genomic_DNA"/>
</dbReference>
<reference evidence="4" key="1">
    <citation type="submission" date="2019-11" db="EMBL/GenBank/DDBJ databases">
        <authorList>
            <person name="Feng L."/>
        </authorList>
    </citation>
    <scope>NUCLEOTIDE SEQUENCE</scope>
    <source>
        <strain evidence="4">CnexileLFYP112</strain>
    </source>
</reference>
<feature type="domain" description="DUF7601" evidence="3">
    <location>
        <begin position="175"/>
        <end position="284"/>
    </location>
</feature>
<dbReference type="InterPro" id="IPR038174">
    <property type="entry name" value="Strep_pil_link_sf"/>
</dbReference>
<sequence length="349" mass="37526">MNKKRLSALLLTGIMMMSMGTSVFAADNTPSVDADGKVSVMKDFEMTEGLSAPTATFQFTATPITVDAPKATIKDISYSNADEKGALENGKYTISKNSEIIFETFPHAGAFEYSVKETAGNVDGVIYSTAQYTLRVYVANKNDDTLYVKNITADDGTGKKEKVLFTNTYVNNKASLIIEKKTTGDLADKTKDFDFTITFTKSATSNETTFTGKIGEKVVTCEAGNETTFTLHDGQQLVFENLPAGTRYVVKEKGVAGDGYTPTITVVENGVTTVNGTQGNETDDVSSAKDGNSNLVGENDNKVTFVNTYNDTPITGIIVNNLPFIALIGIAVAAFGSLAIIKRKRVSKR</sequence>
<keyword evidence="2" id="KW-0732">Signal</keyword>
<protein>
    <submittedName>
        <fullName evidence="4">Pilin</fullName>
    </submittedName>
</protein>
<keyword evidence="1" id="KW-0812">Transmembrane</keyword>
<dbReference type="Pfam" id="PF24547">
    <property type="entry name" value="DUF7601"/>
    <property type="match status" value="1"/>
</dbReference>
<evidence type="ECO:0000256" key="1">
    <source>
        <dbReference type="SAM" id="Phobius"/>
    </source>
</evidence>
<dbReference type="NCBIfam" id="TIGR03786">
    <property type="entry name" value="strep_pil_rpt"/>
    <property type="match status" value="1"/>
</dbReference>
<dbReference type="Gene3D" id="2.60.40.3050">
    <property type="match status" value="1"/>
</dbReference>
<feature type="signal peptide" evidence="2">
    <location>
        <begin position="1"/>
        <end position="25"/>
    </location>
</feature>
<evidence type="ECO:0000313" key="4">
    <source>
        <dbReference type="EMBL" id="VYS94324.1"/>
    </source>
</evidence>
<evidence type="ECO:0000259" key="3">
    <source>
        <dbReference type="Pfam" id="PF24547"/>
    </source>
</evidence>
<keyword evidence="1" id="KW-1133">Transmembrane helix</keyword>
<accession>A0A6N2SMI4</accession>
<keyword evidence="1" id="KW-0472">Membrane</keyword>
<evidence type="ECO:0000256" key="2">
    <source>
        <dbReference type="SAM" id="SignalP"/>
    </source>
</evidence>
<name>A0A6N2SMI4_9FIRM</name>